<comment type="caution">
    <text evidence="8">The sequence shown here is derived from an EMBL/GenBank/DDBJ whole genome shotgun (WGS) entry which is preliminary data.</text>
</comment>
<reference evidence="8 9" key="1">
    <citation type="submission" date="2020-07" db="EMBL/GenBank/DDBJ databases">
        <title>Sequencing the genomes of 1000 actinobacteria strains.</title>
        <authorList>
            <person name="Klenk H.-P."/>
        </authorList>
    </citation>
    <scope>NUCLEOTIDE SEQUENCE [LARGE SCALE GENOMIC DNA]</scope>
    <source>
        <strain evidence="8 9">CXB654</strain>
    </source>
</reference>
<keyword evidence="4 6" id="KW-0472">Membrane</keyword>
<feature type="transmembrane region" description="Helical" evidence="6">
    <location>
        <begin position="42"/>
        <end position="60"/>
    </location>
</feature>
<evidence type="ECO:0000256" key="2">
    <source>
        <dbReference type="ARBA" id="ARBA00022692"/>
    </source>
</evidence>
<keyword evidence="9" id="KW-1185">Reference proteome</keyword>
<organism evidence="8 9">
    <name type="scientific">Spinactinospora alkalitolerans</name>
    <dbReference type="NCBI Taxonomy" id="687207"/>
    <lineage>
        <taxon>Bacteria</taxon>
        <taxon>Bacillati</taxon>
        <taxon>Actinomycetota</taxon>
        <taxon>Actinomycetes</taxon>
        <taxon>Streptosporangiales</taxon>
        <taxon>Nocardiopsidaceae</taxon>
        <taxon>Spinactinospora</taxon>
    </lineage>
</organism>
<evidence type="ECO:0000256" key="5">
    <source>
        <dbReference type="ARBA" id="ARBA00023251"/>
    </source>
</evidence>
<feature type="domain" description="ABC-2 type transporter transmembrane" evidence="7">
    <location>
        <begin position="71"/>
        <end position="268"/>
    </location>
</feature>
<evidence type="ECO:0000313" key="8">
    <source>
        <dbReference type="EMBL" id="NYE45241.1"/>
    </source>
</evidence>
<keyword evidence="3 6" id="KW-1133">Transmembrane helix</keyword>
<dbReference type="PIRSF" id="PIRSF006648">
    <property type="entry name" value="DrrB"/>
    <property type="match status" value="1"/>
</dbReference>
<feature type="transmembrane region" description="Helical" evidence="6">
    <location>
        <begin position="72"/>
        <end position="96"/>
    </location>
</feature>
<evidence type="ECO:0000256" key="6">
    <source>
        <dbReference type="SAM" id="Phobius"/>
    </source>
</evidence>
<feature type="transmembrane region" description="Helical" evidence="6">
    <location>
        <begin position="153"/>
        <end position="173"/>
    </location>
</feature>
<accession>A0A852TP73</accession>
<feature type="transmembrane region" description="Helical" evidence="6">
    <location>
        <begin position="257"/>
        <end position="275"/>
    </location>
</feature>
<dbReference type="Pfam" id="PF12698">
    <property type="entry name" value="ABC2_membrane_3"/>
    <property type="match status" value="1"/>
</dbReference>
<sequence>MTGTATETPRATPRGARTPVGLVRQTLRLTRTEFTLFYRYRMALYVAVLPAIFMLPAFTVPNEEILPGVGAAAHSLAGVFAMAGMTVGIIHVSNVYAARREQMVLKRFRVSGVPPAALFGSTTLSVLGVVAIQSLIGVAVLAVQLDTLPKHPVLLVLSIVLITVIMSLLGAALTRFTRNAESAQMLSMVPFILLVAASGFYVPIDMMPEPLARIVGVLPMAPAIDLARSAYFGRDFFGGAEGAAAAGLDLWTAAGPALLVLLAWVAISVYLLRFFQWDPRQAK</sequence>
<dbReference type="EMBL" id="JACCCC010000001">
    <property type="protein sequence ID" value="NYE45241.1"/>
    <property type="molecule type" value="Genomic_DNA"/>
</dbReference>
<evidence type="ECO:0000313" key="9">
    <source>
        <dbReference type="Proteomes" id="UP000589036"/>
    </source>
</evidence>
<dbReference type="GO" id="GO:0140359">
    <property type="term" value="F:ABC-type transporter activity"/>
    <property type="evidence" value="ECO:0007669"/>
    <property type="project" value="InterPro"/>
</dbReference>
<feature type="transmembrane region" description="Helical" evidence="6">
    <location>
        <begin position="185"/>
        <end position="204"/>
    </location>
</feature>
<dbReference type="RefSeq" id="WP_179641505.1">
    <property type="nucleotide sequence ID" value="NZ_BAAAYY010000021.1"/>
</dbReference>
<gene>
    <name evidence="8" type="ORF">HDA32_000361</name>
</gene>
<dbReference type="AlphaFoldDB" id="A0A852TP73"/>
<keyword evidence="2 6" id="KW-0812">Transmembrane</keyword>
<dbReference type="InterPro" id="IPR013525">
    <property type="entry name" value="ABC2_TM"/>
</dbReference>
<proteinExistence type="predicted"/>
<evidence type="ECO:0000256" key="1">
    <source>
        <dbReference type="ARBA" id="ARBA00004141"/>
    </source>
</evidence>
<comment type="subcellular location">
    <subcellularLocation>
        <location evidence="1">Membrane</location>
        <topology evidence="1">Multi-pass membrane protein</topology>
    </subcellularLocation>
</comment>
<dbReference type="PANTHER" id="PTHR43027">
    <property type="entry name" value="DOXORUBICIN RESISTANCE ABC TRANSPORTER PERMEASE PROTEIN DRRC-RELATED"/>
    <property type="match status" value="1"/>
</dbReference>
<dbReference type="InterPro" id="IPR000412">
    <property type="entry name" value="ABC_2_transport"/>
</dbReference>
<keyword evidence="5" id="KW-0046">Antibiotic resistance</keyword>
<evidence type="ECO:0000256" key="3">
    <source>
        <dbReference type="ARBA" id="ARBA00022989"/>
    </source>
</evidence>
<dbReference type="Proteomes" id="UP000589036">
    <property type="component" value="Unassembled WGS sequence"/>
</dbReference>
<name>A0A852TP73_9ACTN</name>
<evidence type="ECO:0000256" key="4">
    <source>
        <dbReference type="ARBA" id="ARBA00023136"/>
    </source>
</evidence>
<evidence type="ECO:0000259" key="7">
    <source>
        <dbReference type="Pfam" id="PF12698"/>
    </source>
</evidence>
<dbReference type="GO" id="GO:0046677">
    <property type="term" value="P:response to antibiotic"/>
    <property type="evidence" value="ECO:0007669"/>
    <property type="project" value="UniProtKB-KW"/>
</dbReference>
<dbReference type="PANTHER" id="PTHR43027:SF2">
    <property type="entry name" value="TRANSPORT PERMEASE PROTEIN"/>
    <property type="match status" value="1"/>
</dbReference>
<dbReference type="InterPro" id="IPR052902">
    <property type="entry name" value="ABC-2_transporter"/>
</dbReference>
<dbReference type="GO" id="GO:0043190">
    <property type="term" value="C:ATP-binding cassette (ABC) transporter complex"/>
    <property type="evidence" value="ECO:0007669"/>
    <property type="project" value="InterPro"/>
</dbReference>
<protein>
    <submittedName>
        <fullName evidence="8">ABC-2 type transport system permease protein</fullName>
    </submittedName>
</protein>
<feature type="transmembrane region" description="Helical" evidence="6">
    <location>
        <begin position="117"/>
        <end position="141"/>
    </location>
</feature>